<keyword evidence="3" id="KW-0143">Chaperone</keyword>
<dbReference type="Gene3D" id="1.10.8.60">
    <property type="match status" value="1"/>
</dbReference>
<dbReference type="Gene3D" id="3.40.50.300">
    <property type="entry name" value="P-loop containing nucleotide triphosphate hydrolases"/>
    <property type="match status" value="1"/>
</dbReference>
<dbReference type="GO" id="GO:0005524">
    <property type="term" value="F:ATP binding"/>
    <property type="evidence" value="ECO:0007669"/>
    <property type="project" value="UniProtKB-KW"/>
</dbReference>
<feature type="domain" description="AAA+ ATPase" evidence="4">
    <location>
        <begin position="76"/>
        <end position="189"/>
    </location>
</feature>
<dbReference type="PANTHER" id="PTHR48102:SF7">
    <property type="entry name" value="ATP-DEPENDENT CLP PROTEASE ATP-BINDING SUBUNIT CLPX-LIKE, MITOCHONDRIAL"/>
    <property type="match status" value="1"/>
</dbReference>
<keyword evidence="1" id="KW-0547">Nucleotide-binding</keyword>
<dbReference type="SMART" id="SM01086">
    <property type="entry name" value="ClpB_D2-small"/>
    <property type="match status" value="1"/>
</dbReference>
<sequence length="539" mass="61906">MLKAGKPKVERINLTQRNNFLYHFNLKPKDLEVYLDQYIIGQREAKGIISTKICTHFHKAKNILTKEPGHETVGFVKNNIIIIGPTGVGKTYTIKLIAKKLGVPFVKGDATKFSETGYVGGDVEDLIRDLYWEADGDLEKARFGIVYLDEIDKIASPGEVIGPDVSRTGVQRALLKPLEETEVEIRNIHEGFQLLDYPEENRGKKRKLTLNTKYILFVVSGAFQGLEEIIKKRLKKQRLGFLSEIEGKDEVKVNYLKFVIPEDLVNYGFEREFVGRFPVIAVFDPLSEAELFEILANPNNAIMLNKKRDFKVYGIDLAFTNEALEEVARRAFQEGTGARALARVLERALTPFERVLPSYPINTLGVTKELINDPEGYLQSLIASPEGEAFQEAYRKALLEERERMFNYLATKEGPLKEKALELTPKRINLLFELYKGEDIELTQALEELSNLYRQIKAYENTFSRRNQIQVLFTEDTIDYIMEEVMKKDQGVFSFCEKALSKFEYTLAILRDTGRKNRFYITKSAFVDPDRFLEELLRT</sequence>
<dbReference type="SMART" id="SM00382">
    <property type="entry name" value="AAA"/>
    <property type="match status" value="1"/>
</dbReference>
<dbReference type="InterPro" id="IPR003593">
    <property type="entry name" value="AAA+_ATPase"/>
</dbReference>
<evidence type="ECO:0000313" key="6">
    <source>
        <dbReference type="EMBL" id="HGV54499.1"/>
    </source>
</evidence>
<keyword evidence="2" id="KW-0067">ATP-binding</keyword>
<dbReference type="Pfam" id="PF07724">
    <property type="entry name" value="AAA_2"/>
    <property type="match status" value="1"/>
</dbReference>
<reference evidence="6" key="1">
    <citation type="journal article" date="2020" name="mSystems">
        <title>Genome- and Community-Level Interaction Insights into Carbon Utilization and Element Cycling Functions of Hydrothermarchaeota in Hydrothermal Sediment.</title>
        <authorList>
            <person name="Zhou Z."/>
            <person name="Liu Y."/>
            <person name="Xu W."/>
            <person name="Pan J."/>
            <person name="Luo Z.H."/>
            <person name="Li M."/>
        </authorList>
    </citation>
    <scope>NUCLEOTIDE SEQUENCE [LARGE SCALE GENOMIC DNA]</scope>
    <source>
        <strain evidence="6">SpSt-605</strain>
    </source>
</reference>
<dbReference type="InterPro" id="IPR027417">
    <property type="entry name" value="P-loop_NTPase"/>
</dbReference>
<organism evidence="6">
    <name type="scientific">Caldimicrobium thiodismutans</name>
    <dbReference type="NCBI Taxonomy" id="1653476"/>
    <lineage>
        <taxon>Bacteria</taxon>
        <taxon>Pseudomonadati</taxon>
        <taxon>Thermodesulfobacteriota</taxon>
        <taxon>Thermodesulfobacteria</taxon>
        <taxon>Thermodesulfobacteriales</taxon>
        <taxon>Thermodesulfobacteriaceae</taxon>
        <taxon>Caldimicrobium</taxon>
    </lineage>
</organism>
<protein>
    <submittedName>
        <fullName evidence="6">AAA family ATPase</fullName>
    </submittedName>
</protein>
<feature type="domain" description="Clp ATPase C-terminal" evidence="5">
    <location>
        <begin position="286"/>
        <end position="378"/>
    </location>
</feature>
<gene>
    <name evidence="6" type="ORF">ENT73_00230</name>
</gene>
<dbReference type="AlphaFoldDB" id="A0A832GMQ6"/>
<dbReference type="InterPro" id="IPR019489">
    <property type="entry name" value="Clp_ATPase_C"/>
</dbReference>
<dbReference type="Pfam" id="PF10431">
    <property type="entry name" value="ClpB_D2-small"/>
    <property type="match status" value="1"/>
</dbReference>
<dbReference type="GO" id="GO:0016887">
    <property type="term" value="F:ATP hydrolysis activity"/>
    <property type="evidence" value="ECO:0007669"/>
    <property type="project" value="InterPro"/>
</dbReference>
<evidence type="ECO:0000256" key="3">
    <source>
        <dbReference type="ARBA" id="ARBA00023186"/>
    </source>
</evidence>
<dbReference type="InterPro" id="IPR003959">
    <property type="entry name" value="ATPase_AAA_core"/>
</dbReference>
<name>A0A832GMQ6_9BACT</name>
<evidence type="ECO:0000256" key="2">
    <source>
        <dbReference type="ARBA" id="ARBA00022840"/>
    </source>
</evidence>
<proteinExistence type="predicted"/>
<accession>A0A832GMQ6</accession>
<evidence type="ECO:0000256" key="1">
    <source>
        <dbReference type="ARBA" id="ARBA00022741"/>
    </source>
</evidence>
<dbReference type="GO" id="GO:0051603">
    <property type="term" value="P:proteolysis involved in protein catabolic process"/>
    <property type="evidence" value="ECO:0007669"/>
    <property type="project" value="TreeGrafter"/>
</dbReference>
<dbReference type="SUPFAM" id="SSF52540">
    <property type="entry name" value="P-loop containing nucleoside triphosphate hydrolases"/>
    <property type="match status" value="1"/>
</dbReference>
<dbReference type="PANTHER" id="PTHR48102">
    <property type="entry name" value="ATP-DEPENDENT CLP PROTEASE ATP-BINDING SUBUNIT CLPX-LIKE, MITOCHONDRIAL-RELATED"/>
    <property type="match status" value="1"/>
</dbReference>
<evidence type="ECO:0000259" key="4">
    <source>
        <dbReference type="SMART" id="SM00382"/>
    </source>
</evidence>
<evidence type="ECO:0000259" key="5">
    <source>
        <dbReference type="SMART" id="SM01086"/>
    </source>
</evidence>
<dbReference type="InterPro" id="IPR050052">
    <property type="entry name" value="ATP-dep_Clp_protease_ClpX"/>
</dbReference>
<comment type="caution">
    <text evidence="6">The sequence shown here is derived from an EMBL/GenBank/DDBJ whole genome shotgun (WGS) entry which is preliminary data.</text>
</comment>
<dbReference type="EMBL" id="DSZU01000004">
    <property type="protein sequence ID" value="HGV54499.1"/>
    <property type="molecule type" value="Genomic_DNA"/>
</dbReference>